<feature type="transmembrane region" description="Helical" evidence="2">
    <location>
        <begin position="150"/>
        <end position="170"/>
    </location>
</feature>
<accession>A0A941ES41</accession>
<comment type="caution">
    <text evidence="3">The sequence shown here is derived from an EMBL/GenBank/DDBJ whole genome shotgun (WGS) entry which is preliminary data.</text>
</comment>
<evidence type="ECO:0000313" key="4">
    <source>
        <dbReference type="Proteomes" id="UP000675781"/>
    </source>
</evidence>
<feature type="transmembrane region" description="Helical" evidence="2">
    <location>
        <begin position="191"/>
        <end position="215"/>
    </location>
</feature>
<name>A0A941ES41_9ACTN</name>
<evidence type="ECO:0000313" key="3">
    <source>
        <dbReference type="EMBL" id="MBR7835462.1"/>
    </source>
</evidence>
<evidence type="ECO:0000256" key="2">
    <source>
        <dbReference type="SAM" id="Phobius"/>
    </source>
</evidence>
<keyword evidence="2" id="KW-1133">Transmembrane helix</keyword>
<feature type="transmembrane region" description="Helical" evidence="2">
    <location>
        <begin position="227"/>
        <end position="246"/>
    </location>
</feature>
<dbReference type="RefSeq" id="WP_212529955.1">
    <property type="nucleotide sequence ID" value="NZ_JAGSOG010000096.1"/>
</dbReference>
<feature type="transmembrane region" description="Helical" evidence="2">
    <location>
        <begin position="318"/>
        <end position="339"/>
    </location>
</feature>
<keyword evidence="2" id="KW-0812">Transmembrane</keyword>
<evidence type="ECO:0000256" key="1">
    <source>
        <dbReference type="SAM" id="MobiDB-lite"/>
    </source>
</evidence>
<feature type="transmembrane region" description="Helical" evidence="2">
    <location>
        <begin position="117"/>
        <end position="138"/>
    </location>
</feature>
<sequence>MAEHGAVDEGGSAEAGAQAEADGARQQTAGTTGHLATGHLATAEHAAVEHAAVVGVAADVTMVDITMMAGATTKTPAATIPVVESAAIDSVAAMGATPRRPTLHGEFARVVRDRPDWLYGMLCSWGIGYGFLAYLVLFTHPNLTGDPTTVVVLVVLTAIADGSLTNQLAAEPEWASALLRSGEDPARILRVRNLMLLLCELAYVASVVALIAWLGHTDSWIPRALPQLAVLPLAPIALGNLSSVLVPTPFMRLNCRFQAPKTWVRWALYIAIPLMLSTYSLALYWLPSRVEQHFEPKLLKRVGDLKHLTITQASATHVYVTIWLVIIPLWQLLVWLFALKLADGLARMRRHGLARLMDRHVELAGGLPPLTLYQSVRALPAKFREIPTDVRAELRAISSELLEASTTFSRL</sequence>
<dbReference type="EMBL" id="JAGSOG010000096">
    <property type="protein sequence ID" value="MBR7835462.1"/>
    <property type="molecule type" value="Genomic_DNA"/>
</dbReference>
<evidence type="ECO:0008006" key="5">
    <source>
        <dbReference type="Google" id="ProtNLM"/>
    </source>
</evidence>
<proteinExistence type="predicted"/>
<feature type="transmembrane region" description="Helical" evidence="2">
    <location>
        <begin position="266"/>
        <end position="286"/>
    </location>
</feature>
<reference evidence="3" key="1">
    <citation type="submission" date="2021-04" db="EMBL/GenBank/DDBJ databases">
        <title>Genome based classification of Actinospica acidithermotolerans sp. nov., an actinobacterium isolated from an Indonesian hot spring.</title>
        <authorList>
            <person name="Kusuma A.B."/>
            <person name="Putra K.E."/>
            <person name="Nafisah S."/>
            <person name="Loh J."/>
            <person name="Nouioui I."/>
            <person name="Goodfellow M."/>
        </authorList>
    </citation>
    <scope>NUCLEOTIDE SEQUENCE</scope>
    <source>
        <strain evidence="3">CSCA 57</strain>
    </source>
</reference>
<feature type="region of interest" description="Disordered" evidence="1">
    <location>
        <begin position="1"/>
        <end position="29"/>
    </location>
</feature>
<organism evidence="3 4">
    <name type="scientific">Actinospica durhamensis</name>
    <dbReference type="NCBI Taxonomy" id="1508375"/>
    <lineage>
        <taxon>Bacteria</taxon>
        <taxon>Bacillati</taxon>
        <taxon>Actinomycetota</taxon>
        <taxon>Actinomycetes</taxon>
        <taxon>Catenulisporales</taxon>
        <taxon>Actinospicaceae</taxon>
        <taxon>Actinospica</taxon>
    </lineage>
</organism>
<keyword evidence="2" id="KW-0472">Membrane</keyword>
<dbReference type="AlphaFoldDB" id="A0A941ES41"/>
<protein>
    <recommendedName>
        <fullName evidence="5">Transmembrane protein</fullName>
    </recommendedName>
</protein>
<dbReference type="Proteomes" id="UP000675781">
    <property type="component" value="Unassembled WGS sequence"/>
</dbReference>
<keyword evidence="4" id="KW-1185">Reference proteome</keyword>
<feature type="compositionally biased region" description="Low complexity" evidence="1">
    <location>
        <begin position="9"/>
        <end position="29"/>
    </location>
</feature>
<gene>
    <name evidence="3" type="ORF">KDL01_19460</name>
</gene>